<evidence type="ECO:0000313" key="3">
    <source>
        <dbReference type="EMBL" id="VFK79813.1"/>
    </source>
</evidence>
<dbReference type="EMBL" id="CAADFU010000117">
    <property type="protein sequence ID" value="VFK48213.1"/>
    <property type="molecule type" value="Genomic_DNA"/>
</dbReference>
<name>A0A451BNH5_9GAMM</name>
<gene>
    <name evidence="3" type="ORF">BECKSD772D_GA0070982_10678</name>
    <name evidence="2" type="ORF">BECKSD772E_GA0070983_11174</name>
    <name evidence="1" type="ORF">BECKSD772F_GA0070984_11204</name>
</gene>
<proteinExistence type="predicted"/>
<dbReference type="EMBL" id="CAADHB010000067">
    <property type="protein sequence ID" value="VFK79813.1"/>
    <property type="molecule type" value="Genomic_DNA"/>
</dbReference>
<dbReference type="AlphaFoldDB" id="A0A451BNH5"/>
<accession>A0A451BNH5</accession>
<evidence type="ECO:0000313" key="1">
    <source>
        <dbReference type="EMBL" id="VFK42313.1"/>
    </source>
</evidence>
<sequence length="70" mass="8145">MARQGSGGYPLAARRIVRRRIRLISLIVFRFDPRGGPVRRRWGISRITFPAFMRQPDDIILLRLSVSSQH</sequence>
<dbReference type="EMBL" id="CAADFR010000120">
    <property type="protein sequence ID" value="VFK42313.1"/>
    <property type="molecule type" value="Genomic_DNA"/>
</dbReference>
<protein>
    <submittedName>
        <fullName evidence="3">Uncharacterized protein</fullName>
    </submittedName>
</protein>
<reference evidence="3" key="1">
    <citation type="submission" date="2019-02" db="EMBL/GenBank/DDBJ databases">
        <authorList>
            <person name="Gruber-Vodicka R. H."/>
            <person name="Seah K. B. B."/>
        </authorList>
    </citation>
    <scope>NUCLEOTIDE SEQUENCE</scope>
    <source>
        <strain evidence="3">BECK_S127</strain>
        <strain evidence="2">BECK_S1320</strain>
        <strain evidence="1">BECK_S1321</strain>
    </source>
</reference>
<evidence type="ECO:0000313" key="2">
    <source>
        <dbReference type="EMBL" id="VFK48213.1"/>
    </source>
</evidence>
<organism evidence="3">
    <name type="scientific">Candidatus Kentrum sp. SD</name>
    <dbReference type="NCBI Taxonomy" id="2126332"/>
    <lineage>
        <taxon>Bacteria</taxon>
        <taxon>Pseudomonadati</taxon>
        <taxon>Pseudomonadota</taxon>
        <taxon>Gammaproteobacteria</taxon>
        <taxon>Candidatus Kentrum</taxon>
    </lineage>
</organism>